<dbReference type="GO" id="GO:0005829">
    <property type="term" value="C:cytosol"/>
    <property type="evidence" value="ECO:0007669"/>
    <property type="project" value="TreeGrafter"/>
</dbReference>
<dbReference type="Pfam" id="PF00486">
    <property type="entry name" value="Trans_reg_C"/>
    <property type="match status" value="1"/>
</dbReference>
<dbReference type="SUPFAM" id="SSF46894">
    <property type="entry name" value="C-terminal effector domain of the bipartite response regulators"/>
    <property type="match status" value="1"/>
</dbReference>
<keyword evidence="5" id="KW-0804">Transcription</keyword>
<feature type="domain" description="Response regulatory" evidence="8">
    <location>
        <begin position="6"/>
        <end position="122"/>
    </location>
</feature>
<protein>
    <submittedName>
        <fullName evidence="10">Response regulator MprA</fullName>
    </submittedName>
</protein>
<reference evidence="10 11" key="1">
    <citation type="submission" date="2019-04" db="EMBL/GenBank/DDBJ databases">
        <authorList>
            <person name="Van Vliet M D."/>
        </authorList>
    </citation>
    <scope>NUCLEOTIDE SEQUENCE [LARGE SCALE GENOMIC DNA]</scope>
    <source>
        <strain evidence="10 11">F21</strain>
    </source>
</reference>
<sequence>MNHARKILVVEDDPAVQQLLQHNMQKRAWEVEVADSGEAALLAVASFSPDMILLDVMLPGIDGLEVCRQVKSYSKTSSIPVILLSALSQESDVVSGLEQGADDYVVKPFSLHILHARIDAVLRRSHYHESDGESEIIAVHNLEIDPVRYSVKVSGDKVDLTQNDYLVLKLLASQPGRPFSRQEIIEAAHGKDSNVSERSVDVQVVSIRRRIGSAGQFIETVRRVGYRLKEE</sequence>
<dbReference type="InterPro" id="IPR016032">
    <property type="entry name" value="Sig_transdc_resp-reg_C-effctor"/>
</dbReference>
<evidence type="ECO:0000256" key="7">
    <source>
        <dbReference type="PROSITE-ProRule" id="PRU01091"/>
    </source>
</evidence>
<evidence type="ECO:0000259" key="8">
    <source>
        <dbReference type="PROSITE" id="PS50110"/>
    </source>
</evidence>
<evidence type="ECO:0000256" key="3">
    <source>
        <dbReference type="ARBA" id="ARBA00023015"/>
    </source>
</evidence>
<accession>A0A6C2UMZ7</accession>
<keyword evidence="11" id="KW-1185">Reference proteome</keyword>
<dbReference type="SMART" id="SM00448">
    <property type="entry name" value="REC"/>
    <property type="match status" value="1"/>
</dbReference>
<evidence type="ECO:0000256" key="4">
    <source>
        <dbReference type="ARBA" id="ARBA00023125"/>
    </source>
</evidence>
<dbReference type="InterPro" id="IPR001867">
    <property type="entry name" value="OmpR/PhoB-type_DNA-bd"/>
</dbReference>
<feature type="domain" description="OmpR/PhoB-type" evidence="9">
    <location>
        <begin position="134"/>
        <end position="230"/>
    </location>
</feature>
<dbReference type="Proteomes" id="UP000346198">
    <property type="component" value="Unassembled WGS sequence"/>
</dbReference>
<dbReference type="CDD" id="cd00383">
    <property type="entry name" value="trans_reg_C"/>
    <property type="match status" value="1"/>
</dbReference>
<feature type="modified residue" description="4-aspartylphosphate" evidence="6">
    <location>
        <position position="55"/>
    </location>
</feature>
<evidence type="ECO:0000259" key="9">
    <source>
        <dbReference type="PROSITE" id="PS51755"/>
    </source>
</evidence>
<dbReference type="Pfam" id="PF00072">
    <property type="entry name" value="Response_reg"/>
    <property type="match status" value="1"/>
</dbReference>
<dbReference type="Gene3D" id="3.40.50.2300">
    <property type="match status" value="1"/>
</dbReference>
<dbReference type="FunFam" id="3.40.50.2300:FF:000001">
    <property type="entry name" value="DNA-binding response regulator PhoB"/>
    <property type="match status" value="1"/>
</dbReference>
<evidence type="ECO:0000256" key="5">
    <source>
        <dbReference type="ARBA" id="ARBA00023163"/>
    </source>
</evidence>
<dbReference type="InterPro" id="IPR001789">
    <property type="entry name" value="Sig_transdc_resp-reg_receiver"/>
</dbReference>
<dbReference type="GO" id="GO:0000156">
    <property type="term" value="F:phosphorelay response regulator activity"/>
    <property type="evidence" value="ECO:0007669"/>
    <property type="project" value="TreeGrafter"/>
</dbReference>
<keyword evidence="2" id="KW-0902">Two-component regulatory system</keyword>
<dbReference type="AlphaFoldDB" id="A0A6C2UMZ7"/>
<feature type="DNA-binding region" description="OmpR/PhoB-type" evidence="7">
    <location>
        <begin position="134"/>
        <end position="230"/>
    </location>
</feature>
<dbReference type="PROSITE" id="PS51755">
    <property type="entry name" value="OMPR_PHOB"/>
    <property type="match status" value="1"/>
</dbReference>
<dbReference type="InterPro" id="IPR036388">
    <property type="entry name" value="WH-like_DNA-bd_sf"/>
</dbReference>
<evidence type="ECO:0000313" key="11">
    <source>
        <dbReference type="Proteomes" id="UP000346198"/>
    </source>
</evidence>
<evidence type="ECO:0000256" key="1">
    <source>
        <dbReference type="ARBA" id="ARBA00022553"/>
    </source>
</evidence>
<dbReference type="PROSITE" id="PS50110">
    <property type="entry name" value="RESPONSE_REGULATORY"/>
    <property type="match status" value="1"/>
</dbReference>
<evidence type="ECO:0000256" key="6">
    <source>
        <dbReference type="PROSITE-ProRule" id="PRU00169"/>
    </source>
</evidence>
<dbReference type="PANTHER" id="PTHR48111">
    <property type="entry name" value="REGULATOR OF RPOS"/>
    <property type="match status" value="1"/>
</dbReference>
<dbReference type="Gene3D" id="1.10.10.10">
    <property type="entry name" value="Winged helix-like DNA-binding domain superfamily/Winged helix DNA-binding domain"/>
    <property type="match status" value="1"/>
</dbReference>
<keyword evidence="3" id="KW-0805">Transcription regulation</keyword>
<dbReference type="SUPFAM" id="SSF52172">
    <property type="entry name" value="CheY-like"/>
    <property type="match status" value="1"/>
</dbReference>
<dbReference type="SMART" id="SM00862">
    <property type="entry name" value="Trans_reg_C"/>
    <property type="match status" value="1"/>
</dbReference>
<proteinExistence type="predicted"/>
<evidence type="ECO:0000256" key="2">
    <source>
        <dbReference type="ARBA" id="ARBA00023012"/>
    </source>
</evidence>
<evidence type="ECO:0000313" key="10">
    <source>
        <dbReference type="EMBL" id="VGO21399.1"/>
    </source>
</evidence>
<dbReference type="PANTHER" id="PTHR48111:SF40">
    <property type="entry name" value="PHOSPHATE REGULON TRANSCRIPTIONAL REGULATORY PROTEIN PHOB"/>
    <property type="match status" value="1"/>
</dbReference>
<gene>
    <name evidence="10" type="primary">mprA_2</name>
    <name evidence="10" type="ORF">SCARR_03472</name>
</gene>
<dbReference type="EMBL" id="CAAHFH010000002">
    <property type="protein sequence ID" value="VGO21399.1"/>
    <property type="molecule type" value="Genomic_DNA"/>
</dbReference>
<dbReference type="GO" id="GO:0000976">
    <property type="term" value="F:transcription cis-regulatory region binding"/>
    <property type="evidence" value="ECO:0007669"/>
    <property type="project" value="TreeGrafter"/>
</dbReference>
<dbReference type="RefSeq" id="WP_136062871.1">
    <property type="nucleotide sequence ID" value="NZ_CAAHFH010000002.1"/>
</dbReference>
<keyword evidence="4 7" id="KW-0238">DNA-binding</keyword>
<dbReference type="GO" id="GO:0032993">
    <property type="term" value="C:protein-DNA complex"/>
    <property type="evidence" value="ECO:0007669"/>
    <property type="project" value="TreeGrafter"/>
</dbReference>
<organism evidence="10 11">
    <name type="scientific">Pontiella sulfatireligans</name>
    <dbReference type="NCBI Taxonomy" id="2750658"/>
    <lineage>
        <taxon>Bacteria</taxon>
        <taxon>Pseudomonadati</taxon>
        <taxon>Kiritimatiellota</taxon>
        <taxon>Kiritimatiellia</taxon>
        <taxon>Kiritimatiellales</taxon>
        <taxon>Pontiellaceae</taxon>
        <taxon>Pontiella</taxon>
    </lineage>
</organism>
<keyword evidence="1 6" id="KW-0597">Phosphoprotein</keyword>
<name>A0A6C2UMZ7_9BACT</name>
<dbReference type="InterPro" id="IPR011006">
    <property type="entry name" value="CheY-like_superfamily"/>
</dbReference>
<dbReference type="InterPro" id="IPR039420">
    <property type="entry name" value="WalR-like"/>
</dbReference>
<dbReference type="GO" id="GO:0006355">
    <property type="term" value="P:regulation of DNA-templated transcription"/>
    <property type="evidence" value="ECO:0007669"/>
    <property type="project" value="InterPro"/>
</dbReference>